<dbReference type="EMBL" id="JAFHDT010000021">
    <property type="protein sequence ID" value="KAI7794741.1"/>
    <property type="molecule type" value="Genomic_DNA"/>
</dbReference>
<evidence type="ECO:0000256" key="1">
    <source>
        <dbReference type="SAM" id="MobiDB-lite"/>
    </source>
</evidence>
<sequence length="189" mass="21396">MTHYHLGSAVCAVMQLDLSLMLFRSGSDWYSISRGCRRELHRHWSRKPNRWSSTSDEEEARTSPPTAVSQLPGFGVRLRTCFRSPFTEASDEGGGSRVRLRGLKLLPLLERIQHRQRVQYILEQSTDRTGQYPPASRVRRALERENAWTTNLASVESVLQAWVPCQEPSPVSDDPLVISSSFRSGKASP</sequence>
<dbReference type="Proteomes" id="UP001059041">
    <property type="component" value="Linkage Group LG21"/>
</dbReference>
<feature type="region of interest" description="Disordered" evidence="1">
    <location>
        <begin position="47"/>
        <end position="69"/>
    </location>
</feature>
<organism evidence="2 3">
    <name type="scientific">Triplophysa rosa</name>
    <name type="common">Cave loach</name>
    <dbReference type="NCBI Taxonomy" id="992332"/>
    <lineage>
        <taxon>Eukaryota</taxon>
        <taxon>Metazoa</taxon>
        <taxon>Chordata</taxon>
        <taxon>Craniata</taxon>
        <taxon>Vertebrata</taxon>
        <taxon>Euteleostomi</taxon>
        <taxon>Actinopterygii</taxon>
        <taxon>Neopterygii</taxon>
        <taxon>Teleostei</taxon>
        <taxon>Ostariophysi</taxon>
        <taxon>Cypriniformes</taxon>
        <taxon>Nemacheilidae</taxon>
        <taxon>Triplophysa</taxon>
    </lineage>
</organism>
<reference evidence="2" key="1">
    <citation type="submission" date="2021-02" db="EMBL/GenBank/DDBJ databases">
        <title>Comparative genomics reveals that relaxation of natural selection precedes convergent phenotypic evolution of cavefish.</title>
        <authorList>
            <person name="Peng Z."/>
        </authorList>
    </citation>
    <scope>NUCLEOTIDE SEQUENCE</scope>
    <source>
        <tissue evidence="2">Muscle</tissue>
    </source>
</reference>
<dbReference type="AlphaFoldDB" id="A0A9W7TDF7"/>
<protein>
    <submittedName>
        <fullName evidence="2">Uncharacterized protein</fullName>
    </submittedName>
</protein>
<gene>
    <name evidence="2" type="ORF">IRJ41_025970</name>
</gene>
<accession>A0A9W7TDF7</accession>
<comment type="caution">
    <text evidence="2">The sequence shown here is derived from an EMBL/GenBank/DDBJ whole genome shotgun (WGS) entry which is preliminary data.</text>
</comment>
<feature type="region of interest" description="Disordered" evidence="1">
    <location>
        <begin position="167"/>
        <end position="189"/>
    </location>
</feature>
<keyword evidence="3" id="KW-1185">Reference proteome</keyword>
<evidence type="ECO:0000313" key="2">
    <source>
        <dbReference type="EMBL" id="KAI7794741.1"/>
    </source>
</evidence>
<proteinExistence type="predicted"/>
<name>A0A9W7TDF7_TRIRA</name>
<evidence type="ECO:0000313" key="3">
    <source>
        <dbReference type="Proteomes" id="UP001059041"/>
    </source>
</evidence>